<dbReference type="EMBL" id="JBHTAS010000001">
    <property type="protein sequence ID" value="MFC7140971.1"/>
    <property type="molecule type" value="Genomic_DNA"/>
</dbReference>
<dbReference type="PANTHER" id="PTHR24221">
    <property type="entry name" value="ATP-BINDING CASSETTE SUB-FAMILY B"/>
    <property type="match status" value="1"/>
</dbReference>
<dbReference type="Pfam" id="PF00005">
    <property type="entry name" value="ABC_tran"/>
    <property type="match status" value="1"/>
</dbReference>
<dbReference type="GeneID" id="78821278"/>
<name>A0ABD5Y230_9EURY</name>
<evidence type="ECO:0000256" key="2">
    <source>
        <dbReference type="ARBA" id="ARBA00022448"/>
    </source>
</evidence>
<dbReference type="InterPro" id="IPR027417">
    <property type="entry name" value="P-loop_NTPase"/>
</dbReference>
<dbReference type="InterPro" id="IPR039421">
    <property type="entry name" value="Type_1_exporter"/>
</dbReference>
<proteinExistence type="predicted"/>
<dbReference type="PROSITE" id="PS00211">
    <property type="entry name" value="ABC_TRANSPORTER_1"/>
    <property type="match status" value="1"/>
</dbReference>
<protein>
    <submittedName>
        <fullName evidence="13">ABC transporter ATP-binding protein</fullName>
    </submittedName>
</protein>
<dbReference type="FunFam" id="3.40.50.300:FF:000221">
    <property type="entry name" value="Multidrug ABC transporter ATP-binding protein"/>
    <property type="match status" value="1"/>
</dbReference>
<dbReference type="SMART" id="SM00382">
    <property type="entry name" value="AAA"/>
    <property type="match status" value="1"/>
</dbReference>
<evidence type="ECO:0000313" key="14">
    <source>
        <dbReference type="Proteomes" id="UP001596432"/>
    </source>
</evidence>
<evidence type="ECO:0000256" key="6">
    <source>
        <dbReference type="ARBA" id="ARBA00022840"/>
    </source>
</evidence>
<dbReference type="InterPro" id="IPR011527">
    <property type="entry name" value="ABC1_TM_dom"/>
</dbReference>
<dbReference type="GO" id="GO:0005524">
    <property type="term" value="F:ATP binding"/>
    <property type="evidence" value="ECO:0007669"/>
    <property type="project" value="UniProtKB-KW"/>
</dbReference>
<evidence type="ECO:0000256" key="7">
    <source>
        <dbReference type="ARBA" id="ARBA00022989"/>
    </source>
</evidence>
<feature type="transmembrane region" description="Helical" evidence="10">
    <location>
        <begin position="272"/>
        <end position="298"/>
    </location>
</feature>
<dbReference type="InterPro" id="IPR003439">
    <property type="entry name" value="ABC_transporter-like_ATP-bd"/>
</dbReference>
<reference evidence="13 14" key="1">
    <citation type="journal article" date="2019" name="Int. J. Syst. Evol. Microbiol.">
        <title>The Global Catalogue of Microorganisms (GCM) 10K type strain sequencing project: providing services to taxonomists for standard genome sequencing and annotation.</title>
        <authorList>
            <consortium name="The Broad Institute Genomics Platform"/>
            <consortium name="The Broad Institute Genome Sequencing Center for Infectious Disease"/>
            <person name="Wu L."/>
            <person name="Ma J."/>
        </authorList>
    </citation>
    <scope>NUCLEOTIDE SEQUENCE [LARGE SCALE GENOMIC DNA]</scope>
    <source>
        <strain evidence="13 14">XZYJT29</strain>
    </source>
</reference>
<evidence type="ECO:0000256" key="3">
    <source>
        <dbReference type="ARBA" id="ARBA00022475"/>
    </source>
</evidence>
<evidence type="ECO:0000256" key="4">
    <source>
        <dbReference type="ARBA" id="ARBA00022692"/>
    </source>
</evidence>
<evidence type="ECO:0000256" key="8">
    <source>
        <dbReference type="ARBA" id="ARBA00023136"/>
    </source>
</evidence>
<evidence type="ECO:0000256" key="10">
    <source>
        <dbReference type="SAM" id="Phobius"/>
    </source>
</evidence>
<evidence type="ECO:0000313" key="13">
    <source>
        <dbReference type="EMBL" id="MFC7140971.1"/>
    </source>
</evidence>
<dbReference type="GO" id="GO:0005886">
    <property type="term" value="C:plasma membrane"/>
    <property type="evidence" value="ECO:0007669"/>
    <property type="project" value="UniProtKB-SubCell"/>
</dbReference>
<sequence length="646" mass="70392">MSESSESSKFEVPDSVGNPLWHLVRRYARPYVPRYVVAIVGTALAQVPQRVPALVVGVALDAILLSSTPYALPGVPAGWIPKTTEGQVAFTVGLLAGAYLLDGGLSWFAGRIAGTARLRTLHDIRVDTFDALVGRDLGFFDRRQTGDVMSVLNNDVSNLNGFADNAVQGLRFVTQIAVAFAFMATLHLRLAALLLVVPVGLALLGHWYTTRVETIYEHVRESVGAVNSRLEDSIDGIATVKSFAREDRERDAVASASREYRDRNWSVIRLRLAFNFSSWSVSSFSFIGLFAVGAYVNLNGAPPVLGHSLTAGTLLTFLLYSKSFYGPIRQLMLDVLDSYENALASSKRIVAVLETDRDATETGDDLDVREGRIEYDGVDFSYRGSDEQILSDVSFTAEPGSLVGIVGPTGAGKSTITKLLFRFYEPDDGSVRVDGTDLSTVSPRSLREHLGYVSQDPFLFYGTIRENIGYGADDPDEDEIVEAAKLAGAHEFVTGLDDGYDTQVGERGESLSGGQRQRIAIARALLREPEILVLDEATSHVDNETERQIQQSIDALAGERTTLAIAHRLSTVRNADTIVVVDDGRIVEQGTHEELLARDGLYADLWNVQVGDLDAVSEAFLERARGRERSGENDAAEPVADGEVPR</sequence>
<dbReference type="InterPro" id="IPR036640">
    <property type="entry name" value="ABC1_TM_sf"/>
</dbReference>
<dbReference type="GO" id="GO:0055085">
    <property type="term" value="P:transmembrane transport"/>
    <property type="evidence" value="ECO:0007669"/>
    <property type="project" value="UniProtKB-ARBA"/>
</dbReference>
<comment type="caution">
    <text evidence="13">The sequence shown here is derived from an EMBL/GenBank/DDBJ whole genome shotgun (WGS) entry which is preliminary data.</text>
</comment>
<organism evidence="13 14">
    <name type="scientific">Halosimplex aquaticum</name>
    <dbReference type="NCBI Taxonomy" id="3026162"/>
    <lineage>
        <taxon>Archaea</taxon>
        <taxon>Methanobacteriati</taxon>
        <taxon>Methanobacteriota</taxon>
        <taxon>Stenosarchaea group</taxon>
        <taxon>Halobacteria</taxon>
        <taxon>Halobacteriales</taxon>
        <taxon>Haloarculaceae</taxon>
        <taxon>Halosimplex</taxon>
    </lineage>
</organism>
<dbReference type="Pfam" id="PF00664">
    <property type="entry name" value="ABC_membrane"/>
    <property type="match status" value="1"/>
</dbReference>
<dbReference type="SUPFAM" id="SSF90123">
    <property type="entry name" value="ABC transporter transmembrane region"/>
    <property type="match status" value="1"/>
</dbReference>
<evidence type="ECO:0000256" key="1">
    <source>
        <dbReference type="ARBA" id="ARBA00004651"/>
    </source>
</evidence>
<feature type="transmembrane region" description="Helical" evidence="10">
    <location>
        <begin position="304"/>
        <end position="321"/>
    </location>
</feature>
<keyword evidence="7 10" id="KW-1133">Transmembrane helix</keyword>
<keyword evidence="8 10" id="KW-0472">Membrane</keyword>
<dbReference type="InterPro" id="IPR003593">
    <property type="entry name" value="AAA+_ATPase"/>
</dbReference>
<dbReference type="PROSITE" id="PS50893">
    <property type="entry name" value="ABC_TRANSPORTER_2"/>
    <property type="match status" value="1"/>
</dbReference>
<comment type="subcellular location">
    <subcellularLocation>
        <location evidence="1">Cell membrane</location>
        <topology evidence="1">Multi-pass membrane protein</topology>
    </subcellularLocation>
</comment>
<keyword evidence="4 10" id="KW-0812">Transmembrane</keyword>
<evidence type="ECO:0000256" key="9">
    <source>
        <dbReference type="SAM" id="MobiDB-lite"/>
    </source>
</evidence>
<evidence type="ECO:0000259" key="12">
    <source>
        <dbReference type="PROSITE" id="PS50929"/>
    </source>
</evidence>
<feature type="domain" description="ABC transporter" evidence="11">
    <location>
        <begin position="373"/>
        <end position="608"/>
    </location>
</feature>
<dbReference type="PANTHER" id="PTHR24221:SF654">
    <property type="entry name" value="ATP-BINDING CASSETTE SUB-FAMILY B MEMBER 6"/>
    <property type="match status" value="1"/>
</dbReference>
<evidence type="ECO:0000259" key="11">
    <source>
        <dbReference type="PROSITE" id="PS50893"/>
    </source>
</evidence>
<dbReference type="SUPFAM" id="SSF52540">
    <property type="entry name" value="P-loop containing nucleoside triphosphate hydrolases"/>
    <property type="match status" value="1"/>
</dbReference>
<dbReference type="RefSeq" id="WP_274322065.1">
    <property type="nucleotide sequence ID" value="NZ_CP118158.1"/>
</dbReference>
<dbReference type="AlphaFoldDB" id="A0ABD5Y230"/>
<dbReference type="Gene3D" id="3.40.50.300">
    <property type="entry name" value="P-loop containing nucleotide triphosphate hydrolases"/>
    <property type="match status" value="1"/>
</dbReference>
<evidence type="ECO:0000256" key="5">
    <source>
        <dbReference type="ARBA" id="ARBA00022741"/>
    </source>
</evidence>
<dbReference type="CDD" id="cd18565">
    <property type="entry name" value="ABC_6TM_exporter_like"/>
    <property type="match status" value="1"/>
</dbReference>
<feature type="domain" description="ABC transmembrane type-1" evidence="12">
    <location>
        <begin position="36"/>
        <end position="332"/>
    </location>
</feature>
<keyword evidence="3" id="KW-1003">Cell membrane</keyword>
<feature type="transmembrane region" description="Helical" evidence="10">
    <location>
        <begin position="176"/>
        <end position="204"/>
    </location>
</feature>
<keyword evidence="5" id="KW-0547">Nucleotide-binding</keyword>
<dbReference type="Gene3D" id="1.20.1560.10">
    <property type="entry name" value="ABC transporter type 1, transmembrane domain"/>
    <property type="match status" value="1"/>
</dbReference>
<keyword evidence="6 13" id="KW-0067">ATP-binding</keyword>
<keyword evidence="2" id="KW-0813">Transport</keyword>
<dbReference type="PROSITE" id="PS50929">
    <property type="entry name" value="ABC_TM1F"/>
    <property type="match status" value="1"/>
</dbReference>
<feature type="region of interest" description="Disordered" evidence="9">
    <location>
        <begin position="624"/>
        <end position="646"/>
    </location>
</feature>
<dbReference type="InterPro" id="IPR017871">
    <property type="entry name" value="ABC_transporter-like_CS"/>
</dbReference>
<keyword evidence="14" id="KW-1185">Reference proteome</keyword>
<accession>A0ABD5Y230</accession>
<dbReference type="Proteomes" id="UP001596432">
    <property type="component" value="Unassembled WGS sequence"/>
</dbReference>
<gene>
    <name evidence="13" type="ORF">ACFQMA_14195</name>
</gene>